<dbReference type="Proteomes" id="UP000198883">
    <property type="component" value="Unassembled WGS sequence"/>
</dbReference>
<dbReference type="GeneID" id="83544897"/>
<name>A0A1H7Z263_9PAST</name>
<dbReference type="Proteomes" id="UP001224812">
    <property type="component" value="Unassembled WGS sequence"/>
</dbReference>
<reference evidence="1 4" key="3">
    <citation type="journal article" date="2023" name="Front. Microbiol.">
        <title>Phylogeography and host specificity of Pasteurellaceae pathogenic to sea-farmed fish in the north-east Atlantic.</title>
        <authorList>
            <person name="Gulla S."/>
            <person name="Colquhoun D.J."/>
            <person name="Olsen A.B."/>
            <person name="Spilsberg B."/>
            <person name="Lagesen K."/>
            <person name="Aakesson C.P."/>
            <person name="Strom S."/>
            <person name="Manji F."/>
            <person name="Birkbeck T.H."/>
            <person name="Nilsen H.K."/>
        </authorList>
    </citation>
    <scope>NUCLEOTIDE SEQUENCE [LARGE SCALE GENOMIC DNA]</scope>
    <source>
        <strain evidence="1 4">VIO11850</strain>
    </source>
</reference>
<reference evidence="3" key="2">
    <citation type="submission" date="2016-10" db="EMBL/GenBank/DDBJ databases">
        <authorList>
            <person name="Varghese N."/>
            <person name="Submissions S."/>
        </authorList>
    </citation>
    <scope>NUCLEOTIDE SEQUENCE [LARGE SCALE GENOMIC DNA]</scope>
    <source>
        <strain evidence="3">DSM 24204</strain>
    </source>
</reference>
<dbReference type="EMBL" id="JASAVS010000024">
    <property type="protein sequence ID" value="MDP8086135.1"/>
    <property type="molecule type" value="Genomic_DNA"/>
</dbReference>
<evidence type="ECO:0000313" key="2">
    <source>
        <dbReference type="EMBL" id="SEM52406.1"/>
    </source>
</evidence>
<reference evidence="2" key="1">
    <citation type="submission" date="2016-10" db="EMBL/GenBank/DDBJ databases">
        <authorList>
            <person name="de Groot N.N."/>
        </authorList>
    </citation>
    <scope>NUCLEOTIDE SEQUENCE [LARGE SCALE GENOMIC DNA]</scope>
    <source>
        <strain evidence="2">DSM 24204</strain>
    </source>
</reference>
<dbReference type="STRING" id="97481.SAMN05444853_1226"/>
<accession>A0A1H7Z263</accession>
<sequence>MKCLREELKTFIKSIGISQKEAADIISEGRPEFYECFKKDLNRCNNEQKLKNYIAILKSSEKYRTLKGCRARYEGDIDILGKERQAELHKISKKIKEALMAEDVEE</sequence>
<dbReference type="EMBL" id="FOBN01000022">
    <property type="protein sequence ID" value="SEM52406.1"/>
    <property type="molecule type" value="Genomic_DNA"/>
</dbReference>
<protein>
    <submittedName>
        <fullName evidence="2">Uncharacterized protein</fullName>
    </submittedName>
</protein>
<keyword evidence="4" id="KW-1185">Reference proteome</keyword>
<gene>
    <name evidence="1" type="ORF">QJT92_09425</name>
    <name evidence="2" type="ORF">SAMN05444853_1226</name>
</gene>
<evidence type="ECO:0000313" key="1">
    <source>
        <dbReference type="EMBL" id="MDP8086135.1"/>
    </source>
</evidence>
<dbReference type="AlphaFoldDB" id="A0A1H7Z263"/>
<proteinExistence type="predicted"/>
<evidence type="ECO:0000313" key="4">
    <source>
        <dbReference type="Proteomes" id="UP001224812"/>
    </source>
</evidence>
<evidence type="ECO:0000313" key="3">
    <source>
        <dbReference type="Proteomes" id="UP000198883"/>
    </source>
</evidence>
<organism evidence="2 3">
    <name type="scientific">Phocoenobacter skyensis</name>
    <dbReference type="NCBI Taxonomy" id="97481"/>
    <lineage>
        <taxon>Bacteria</taxon>
        <taxon>Pseudomonadati</taxon>
        <taxon>Pseudomonadota</taxon>
        <taxon>Gammaproteobacteria</taxon>
        <taxon>Pasteurellales</taxon>
        <taxon>Pasteurellaceae</taxon>
        <taxon>Phocoenobacter</taxon>
    </lineage>
</organism>
<dbReference type="RefSeq" id="WP_090922790.1">
    <property type="nucleotide sequence ID" value="NZ_CP016180.1"/>
</dbReference>
<dbReference type="OrthoDB" id="9911960at2"/>